<dbReference type="GO" id="GO:0020037">
    <property type="term" value="F:heme binding"/>
    <property type="evidence" value="ECO:0007669"/>
    <property type="project" value="InterPro"/>
</dbReference>
<dbReference type="HOGENOM" id="CLU_001570_2_3_1"/>
<comment type="cofactor">
    <cofactor evidence="1 9">
        <name>heme</name>
        <dbReference type="ChEBI" id="CHEBI:30413"/>
    </cofactor>
</comment>
<keyword evidence="8 10" id="KW-0503">Monooxygenase</keyword>
<keyword evidence="12" id="KW-1185">Reference proteome</keyword>
<keyword evidence="7 9" id="KW-0408">Iron</keyword>
<accession>S7PU47</accession>
<keyword evidence="6 10" id="KW-0560">Oxidoreductase</keyword>
<dbReference type="eggNOG" id="KOG0156">
    <property type="taxonomic scope" value="Eukaryota"/>
</dbReference>
<feature type="binding site" description="axial binding residue" evidence="9">
    <location>
        <position position="418"/>
    </location>
    <ligand>
        <name>heme</name>
        <dbReference type="ChEBI" id="CHEBI:30413"/>
    </ligand>
    <ligandPart>
        <name>Fe</name>
        <dbReference type="ChEBI" id="CHEBI:18248"/>
    </ligandPart>
</feature>
<comment type="pathway">
    <text evidence="2">Secondary metabolite biosynthesis.</text>
</comment>
<dbReference type="GO" id="GO:0016705">
    <property type="term" value="F:oxidoreductase activity, acting on paired donors, with incorporation or reduction of molecular oxygen"/>
    <property type="evidence" value="ECO:0007669"/>
    <property type="project" value="InterPro"/>
</dbReference>
<dbReference type="GeneID" id="19309074"/>
<evidence type="ECO:0000256" key="6">
    <source>
        <dbReference type="ARBA" id="ARBA00023002"/>
    </source>
</evidence>
<organism evidence="11 12">
    <name type="scientific">Gloeophyllum trabeum (strain ATCC 11539 / FP-39264 / Madison 617)</name>
    <name type="common">Brown rot fungus</name>
    <dbReference type="NCBI Taxonomy" id="670483"/>
    <lineage>
        <taxon>Eukaryota</taxon>
        <taxon>Fungi</taxon>
        <taxon>Dikarya</taxon>
        <taxon>Basidiomycota</taxon>
        <taxon>Agaricomycotina</taxon>
        <taxon>Agaricomycetes</taxon>
        <taxon>Gloeophyllales</taxon>
        <taxon>Gloeophyllaceae</taxon>
        <taxon>Gloeophyllum</taxon>
    </lineage>
</organism>
<protein>
    <submittedName>
        <fullName evidence="11">Cytochrome P450</fullName>
    </submittedName>
</protein>
<evidence type="ECO:0000256" key="2">
    <source>
        <dbReference type="ARBA" id="ARBA00005179"/>
    </source>
</evidence>
<evidence type="ECO:0000313" key="11">
    <source>
        <dbReference type="EMBL" id="EPQ51336.1"/>
    </source>
</evidence>
<evidence type="ECO:0000256" key="4">
    <source>
        <dbReference type="ARBA" id="ARBA00022617"/>
    </source>
</evidence>
<dbReference type="GO" id="GO:0005506">
    <property type="term" value="F:iron ion binding"/>
    <property type="evidence" value="ECO:0007669"/>
    <property type="project" value="InterPro"/>
</dbReference>
<reference evidence="11 12" key="1">
    <citation type="journal article" date="2012" name="Science">
        <title>The Paleozoic origin of enzymatic lignin decomposition reconstructed from 31 fungal genomes.</title>
        <authorList>
            <person name="Floudas D."/>
            <person name="Binder M."/>
            <person name="Riley R."/>
            <person name="Barry K."/>
            <person name="Blanchette R.A."/>
            <person name="Henrissat B."/>
            <person name="Martinez A.T."/>
            <person name="Otillar R."/>
            <person name="Spatafora J.W."/>
            <person name="Yadav J.S."/>
            <person name="Aerts A."/>
            <person name="Benoit I."/>
            <person name="Boyd A."/>
            <person name="Carlson A."/>
            <person name="Copeland A."/>
            <person name="Coutinho P.M."/>
            <person name="de Vries R.P."/>
            <person name="Ferreira P."/>
            <person name="Findley K."/>
            <person name="Foster B."/>
            <person name="Gaskell J."/>
            <person name="Glotzer D."/>
            <person name="Gorecki P."/>
            <person name="Heitman J."/>
            <person name="Hesse C."/>
            <person name="Hori C."/>
            <person name="Igarashi K."/>
            <person name="Jurgens J.A."/>
            <person name="Kallen N."/>
            <person name="Kersten P."/>
            <person name="Kohler A."/>
            <person name="Kuees U."/>
            <person name="Kumar T.K.A."/>
            <person name="Kuo A."/>
            <person name="LaButti K."/>
            <person name="Larrondo L.F."/>
            <person name="Lindquist E."/>
            <person name="Ling A."/>
            <person name="Lombard V."/>
            <person name="Lucas S."/>
            <person name="Lundell T."/>
            <person name="Martin R."/>
            <person name="McLaughlin D.J."/>
            <person name="Morgenstern I."/>
            <person name="Morin E."/>
            <person name="Murat C."/>
            <person name="Nagy L.G."/>
            <person name="Nolan M."/>
            <person name="Ohm R.A."/>
            <person name="Patyshakuliyeva A."/>
            <person name="Rokas A."/>
            <person name="Ruiz-Duenas F.J."/>
            <person name="Sabat G."/>
            <person name="Salamov A."/>
            <person name="Samejima M."/>
            <person name="Schmutz J."/>
            <person name="Slot J.C."/>
            <person name="St John F."/>
            <person name="Stenlid J."/>
            <person name="Sun H."/>
            <person name="Sun S."/>
            <person name="Syed K."/>
            <person name="Tsang A."/>
            <person name="Wiebenga A."/>
            <person name="Young D."/>
            <person name="Pisabarro A."/>
            <person name="Eastwood D.C."/>
            <person name="Martin F."/>
            <person name="Cullen D."/>
            <person name="Grigoriev I.V."/>
            <person name="Hibbett D.S."/>
        </authorList>
    </citation>
    <scope>NUCLEOTIDE SEQUENCE [LARGE SCALE GENOMIC DNA]</scope>
    <source>
        <strain evidence="11 12">ATCC 11539</strain>
    </source>
</reference>
<dbReference type="PROSITE" id="PS00086">
    <property type="entry name" value="CYTOCHROME_P450"/>
    <property type="match status" value="1"/>
</dbReference>
<dbReference type="Proteomes" id="UP000030669">
    <property type="component" value="Unassembled WGS sequence"/>
</dbReference>
<dbReference type="InterPro" id="IPR002401">
    <property type="entry name" value="Cyt_P450_E_grp-I"/>
</dbReference>
<dbReference type="Gene3D" id="1.10.630.10">
    <property type="entry name" value="Cytochrome P450"/>
    <property type="match status" value="1"/>
</dbReference>
<keyword evidence="4 9" id="KW-0349">Heme</keyword>
<name>S7PU47_GLOTA</name>
<gene>
    <name evidence="11" type="ORF">GLOTRDRAFT_81450</name>
</gene>
<dbReference type="SUPFAM" id="SSF48264">
    <property type="entry name" value="Cytochrome P450"/>
    <property type="match status" value="1"/>
</dbReference>
<dbReference type="CDD" id="cd11065">
    <property type="entry name" value="CYP64-like"/>
    <property type="match status" value="1"/>
</dbReference>
<dbReference type="AlphaFoldDB" id="S7PU47"/>
<dbReference type="PANTHER" id="PTHR46300:SF7">
    <property type="entry name" value="P450, PUTATIVE (EUROFUNG)-RELATED"/>
    <property type="match status" value="1"/>
</dbReference>
<evidence type="ECO:0000256" key="1">
    <source>
        <dbReference type="ARBA" id="ARBA00001971"/>
    </source>
</evidence>
<dbReference type="OMA" id="RDDENFH"/>
<dbReference type="EMBL" id="KB469311">
    <property type="protein sequence ID" value="EPQ51336.1"/>
    <property type="molecule type" value="Genomic_DNA"/>
</dbReference>
<evidence type="ECO:0000256" key="7">
    <source>
        <dbReference type="ARBA" id="ARBA00023004"/>
    </source>
</evidence>
<evidence type="ECO:0000313" key="12">
    <source>
        <dbReference type="Proteomes" id="UP000030669"/>
    </source>
</evidence>
<dbReference type="RefSeq" id="XP_007870306.1">
    <property type="nucleotide sequence ID" value="XM_007872115.1"/>
</dbReference>
<keyword evidence="5 9" id="KW-0479">Metal-binding</keyword>
<dbReference type="GO" id="GO:0004497">
    <property type="term" value="F:monooxygenase activity"/>
    <property type="evidence" value="ECO:0007669"/>
    <property type="project" value="UniProtKB-KW"/>
</dbReference>
<dbReference type="OrthoDB" id="2789670at2759"/>
<proteinExistence type="inferred from homology"/>
<evidence type="ECO:0000256" key="8">
    <source>
        <dbReference type="ARBA" id="ARBA00023033"/>
    </source>
</evidence>
<evidence type="ECO:0000256" key="10">
    <source>
        <dbReference type="RuleBase" id="RU000461"/>
    </source>
</evidence>
<dbReference type="Pfam" id="PF00067">
    <property type="entry name" value="p450"/>
    <property type="match status" value="1"/>
</dbReference>
<dbReference type="KEGG" id="gtr:GLOTRDRAFT_81450"/>
<evidence type="ECO:0000256" key="9">
    <source>
        <dbReference type="PIRSR" id="PIRSR602401-1"/>
    </source>
</evidence>
<dbReference type="InterPro" id="IPR017972">
    <property type="entry name" value="Cyt_P450_CS"/>
</dbReference>
<dbReference type="PRINTS" id="PR00463">
    <property type="entry name" value="EP450I"/>
</dbReference>
<evidence type="ECO:0000256" key="5">
    <source>
        <dbReference type="ARBA" id="ARBA00022723"/>
    </source>
</evidence>
<dbReference type="InterPro" id="IPR036396">
    <property type="entry name" value="Cyt_P450_sf"/>
</dbReference>
<dbReference type="InterPro" id="IPR050364">
    <property type="entry name" value="Cytochrome_P450_fung"/>
</dbReference>
<comment type="similarity">
    <text evidence="3 10">Belongs to the cytochrome P450 family.</text>
</comment>
<dbReference type="InterPro" id="IPR001128">
    <property type="entry name" value="Cyt_P450"/>
</dbReference>
<dbReference type="PANTHER" id="PTHR46300">
    <property type="entry name" value="P450, PUTATIVE (EUROFUNG)-RELATED-RELATED"/>
    <property type="match status" value="1"/>
</dbReference>
<sequence length="491" mass="55423">MSLGLPPGPPGRLLVGNLFDLPHDQQHLKFHEWSKEYGHVIHISILGQHIVVLNSLQAISDIFETRSAIYSSRSRQPMIIELVGWGWFFAMLPYGEEWRKGRRAFHQYFNPGAVEEYQPQLIQAARKSLGRFLADPDEFFAHVRHMVTALIMDVAYGIEISHKDDPYIQVAEVAMASISESGMPGAFLVNHIPILKYVPVWFPGAGFQKKAKYWRKVVEDMINKPFQNVADAVRQGTATPSITSAALQGLPEEMEDTAHERDTIKYLGGIAYTVSTAHNWFLAMAMYPDVQKRAQAVLDEVVGTSRLPDFSDRDRLPYIEAMIMETMRWQVITPLGECVLYGLSFAFPHCSTEDDEYQGYFIPKGSLVFGNAWSILHDPKEYPDPERFNPERFLEDGRINPNVRDPRVAAFGFGRRICPGRFLSDRMMFSLVTSVLSVFDIAPPLDQEDNPVSLKPALSPGIIGMSAPFKCAIKPRSPAAEDLIRIHSEKP</sequence>
<evidence type="ECO:0000256" key="3">
    <source>
        <dbReference type="ARBA" id="ARBA00010617"/>
    </source>
</evidence>